<dbReference type="Proteomes" id="UP000711178">
    <property type="component" value="Unassembled WGS sequence"/>
</dbReference>
<reference evidence="8 9" key="1">
    <citation type="submission" date="2021-05" db="EMBL/GenBank/DDBJ databases">
        <title>Draft Whole Genome Sequencing Of Biosensor Chromobacterium violaceum Strain CV026 Reveals A Regulatory RNA In Chromobacterium violaceum Phenotype Regulatory Network.</title>
        <authorList>
            <person name="Hong K.W."/>
            <person name="Chan K.G."/>
            <person name="Chang C.-Y."/>
        </authorList>
    </citation>
    <scope>NUCLEOTIDE SEQUENCE [LARGE SCALE GENOMIC DNA]</scope>
    <source>
        <strain evidence="8 9">ATCC 31532</strain>
    </source>
</reference>
<dbReference type="SUPFAM" id="SSF81296">
    <property type="entry name" value="E set domains"/>
    <property type="match status" value="1"/>
</dbReference>
<evidence type="ECO:0000259" key="6">
    <source>
        <dbReference type="Pfam" id="PF00759"/>
    </source>
</evidence>
<evidence type="ECO:0000256" key="1">
    <source>
        <dbReference type="ARBA" id="ARBA00007072"/>
    </source>
</evidence>
<proteinExistence type="inferred from homology"/>
<evidence type="ECO:0000259" key="7">
    <source>
        <dbReference type="Pfam" id="PF02927"/>
    </source>
</evidence>
<dbReference type="Pfam" id="PF00759">
    <property type="entry name" value="Glyco_hydro_9"/>
    <property type="match status" value="1"/>
</dbReference>
<evidence type="ECO:0000256" key="3">
    <source>
        <dbReference type="ARBA" id="ARBA00023277"/>
    </source>
</evidence>
<dbReference type="InterPro" id="IPR013783">
    <property type="entry name" value="Ig-like_fold"/>
</dbReference>
<feature type="domain" description="Glycoside hydrolase family 9" evidence="6">
    <location>
        <begin position="101"/>
        <end position="494"/>
    </location>
</feature>
<dbReference type="SUPFAM" id="SSF48208">
    <property type="entry name" value="Six-hairpin glycosidases"/>
    <property type="match status" value="1"/>
</dbReference>
<evidence type="ECO:0000313" key="8">
    <source>
        <dbReference type="EMBL" id="MBW8287583.1"/>
    </source>
</evidence>
<evidence type="ECO:0000256" key="5">
    <source>
        <dbReference type="ARBA" id="ARBA00023326"/>
    </source>
</evidence>
<dbReference type="PANTHER" id="PTHR22298">
    <property type="entry name" value="ENDO-1,4-BETA-GLUCANASE"/>
    <property type="match status" value="1"/>
</dbReference>
<feature type="domain" description="Cellulase Ig-like" evidence="7">
    <location>
        <begin position="5"/>
        <end position="80"/>
    </location>
</feature>
<gene>
    <name evidence="8" type="ORF">KIF53_08075</name>
</gene>
<comment type="similarity">
    <text evidence="1">Belongs to the glycosyl hydrolase 9 (cellulase E) family.</text>
</comment>
<keyword evidence="9" id="KW-1185">Reference proteome</keyword>
<keyword evidence="4" id="KW-0326">Glycosidase</keyword>
<organism evidence="8 9">
    <name type="scientific">Chromobacterium subtsugae</name>
    <dbReference type="NCBI Taxonomy" id="251747"/>
    <lineage>
        <taxon>Bacteria</taxon>
        <taxon>Pseudomonadati</taxon>
        <taxon>Pseudomonadota</taxon>
        <taxon>Betaproteobacteria</taxon>
        <taxon>Neisseriales</taxon>
        <taxon>Chromobacteriaceae</taxon>
        <taxon>Chromobacterium</taxon>
    </lineage>
</organism>
<keyword evidence="5" id="KW-0624">Polysaccharide degradation</keyword>
<evidence type="ECO:0000256" key="4">
    <source>
        <dbReference type="ARBA" id="ARBA00023295"/>
    </source>
</evidence>
<evidence type="ECO:0000256" key="2">
    <source>
        <dbReference type="ARBA" id="ARBA00022801"/>
    </source>
</evidence>
<keyword evidence="3" id="KW-0119">Carbohydrate metabolism</keyword>
<name>A0ABS7FBY2_9NEIS</name>
<evidence type="ECO:0000313" key="9">
    <source>
        <dbReference type="Proteomes" id="UP000711178"/>
    </source>
</evidence>
<protein>
    <submittedName>
        <fullName evidence="8">Glycoside hydrolase family 9 protein</fullName>
    </submittedName>
</protein>
<dbReference type="Gene3D" id="1.50.10.10">
    <property type="match status" value="1"/>
</dbReference>
<dbReference type="EMBL" id="JAHDTB010000005">
    <property type="protein sequence ID" value="MBW8287583.1"/>
    <property type="molecule type" value="Genomic_DNA"/>
</dbReference>
<dbReference type="Pfam" id="PF02927">
    <property type="entry name" value="CelD_N"/>
    <property type="match status" value="1"/>
</dbReference>
<dbReference type="InterPro" id="IPR014756">
    <property type="entry name" value="Ig_E-set"/>
</dbReference>
<dbReference type="InterPro" id="IPR012341">
    <property type="entry name" value="6hp_glycosidase-like_sf"/>
</dbReference>
<dbReference type="GO" id="GO:0016787">
    <property type="term" value="F:hydrolase activity"/>
    <property type="evidence" value="ECO:0007669"/>
    <property type="project" value="UniProtKB-KW"/>
</dbReference>
<sequence>MQFLFNHLGFETSAAKRALLQGPGDAAVDSVTVLDAERRPVLRSPLHALGRVDGWRDWHYWQADISALRAPGRYQLWLDGSAPPLLSAPFEVADRRFGTPLLSDLLHYFKSQRCSGLYDQADRQARVEGTDERRDARGGWFDASGDCSKYLSHLSYANHLNPQQTPLLVWSLVRARRALSAQPKWFDERMTDEALHGAAFLLRMQHESGFFYQTLFDGWSKDEDRRSLCAYSTQQGLRSSAFQAGWRQGGGMAVAALAAAAGLSRDGDAPREAMLAAARRGFVHLQEHGLSYLADGRENLIDDYCALLAACELHAATGDGDYADAAAERVACLLAHQHEDGWFWLDDERQFSYCHASDAGLPALALARYLETLPDGLYAAEAERGWRLAMQGEMARSAVQEGNPFGYPRQWAQRPGRTPGARFFMPHDNASGYWWQGENARLASLAAAAWAGGRRWPELAPRLHGYAQSALDWILGMNPFDTCMLQGHGRNNPHYEPGYYNACGGVCNGITGAPGAEGGIAFLLPEETDISQSWRWSEQWLPHGAWLLLALALRQRFDGAQ</sequence>
<dbReference type="InterPro" id="IPR004197">
    <property type="entry name" value="Cellulase_Ig-like"/>
</dbReference>
<dbReference type="InterPro" id="IPR008928">
    <property type="entry name" value="6-hairpin_glycosidase_sf"/>
</dbReference>
<dbReference type="Gene3D" id="2.60.40.10">
    <property type="entry name" value="Immunoglobulins"/>
    <property type="match status" value="1"/>
</dbReference>
<comment type="caution">
    <text evidence="8">The sequence shown here is derived from an EMBL/GenBank/DDBJ whole genome shotgun (WGS) entry which is preliminary data.</text>
</comment>
<keyword evidence="2 8" id="KW-0378">Hydrolase</keyword>
<dbReference type="InterPro" id="IPR001701">
    <property type="entry name" value="Glyco_hydro_9"/>
</dbReference>
<dbReference type="CDD" id="cd02850">
    <property type="entry name" value="E_set_Cellulase_N"/>
    <property type="match status" value="1"/>
</dbReference>
<accession>A0ABS7FBY2</accession>